<dbReference type="EMBL" id="JAVRAA010000002">
    <property type="protein sequence ID" value="MDT0336404.1"/>
    <property type="molecule type" value="Genomic_DNA"/>
</dbReference>
<name>A0AAE4G5W2_9BURK</name>
<proteinExistence type="predicted"/>
<evidence type="ECO:0000313" key="1">
    <source>
        <dbReference type="EMBL" id="MDT0336404.1"/>
    </source>
</evidence>
<organism evidence="1">
    <name type="scientific">Herbaspirillum huttiense subsp. nephrolepidis</name>
    <dbReference type="NCBI Taxonomy" id="3075126"/>
    <lineage>
        <taxon>Bacteria</taxon>
        <taxon>Pseudomonadati</taxon>
        <taxon>Pseudomonadota</taxon>
        <taxon>Betaproteobacteria</taxon>
        <taxon>Burkholderiales</taxon>
        <taxon>Oxalobacteraceae</taxon>
        <taxon>Herbaspirillum</taxon>
    </lineage>
</organism>
<gene>
    <name evidence="1" type="ORF">RJN63_06185</name>
</gene>
<dbReference type="RefSeq" id="WP_310835594.1">
    <property type="nucleotide sequence ID" value="NZ_JAVLSM010000001.1"/>
</dbReference>
<comment type="caution">
    <text evidence="1">The sequence shown here is derived from an EMBL/GenBank/DDBJ whole genome shotgun (WGS) entry which is preliminary data.</text>
</comment>
<reference evidence="1" key="1">
    <citation type="submission" date="2023-02" db="EMBL/GenBank/DDBJ databases">
        <title>Description of Herbaspirillum huttiense subsp. nephrolepsisexaltata and Herbaspirillum huttiense subsp. lycopersicon.</title>
        <authorList>
            <person name="Poudel M."/>
            <person name="Sharma A."/>
            <person name="Goss E."/>
            <person name="Tapia J.H."/>
            <person name="Harmon C.M."/>
            <person name="Jones J.B."/>
        </authorList>
    </citation>
    <scope>NUCLEOTIDE SEQUENCE</scope>
    <source>
        <strain evidence="1">NC40101</strain>
    </source>
</reference>
<sequence>MPSPQIHFRCDPALIDHLPRPRLARELIPDWIRSMPAKAFSALHDRDIRTVKQCPPFIDAMAHGFMILLPCDVHVDKGSFSWDWEAPATTVEGHPRAPLSFHPPAQVTGTPFEQGDALVLKFNSFWTIELEPGWSLFATHPVNRHDLPFRLLSGLVDADQFHDAGINFPAVWTDEEFVGVLPKGMPVAQCMPVPRERPVLHFDTLEGEAAARYSQTVANVLAAPNVYRKQYRQRK</sequence>
<accession>A0AAE4G5W2</accession>
<dbReference type="AlphaFoldDB" id="A0AAE4G5W2"/>
<protein>
    <submittedName>
        <fullName evidence="1">Uncharacterized protein</fullName>
    </submittedName>
</protein>